<gene>
    <name evidence="2" type="ORF">GN958_ATG09073</name>
</gene>
<evidence type="ECO:0000256" key="1">
    <source>
        <dbReference type="SAM" id="MobiDB-lite"/>
    </source>
</evidence>
<feature type="compositionally biased region" description="Basic and acidic residues" evidence="1">
    <location>
        <begin position="24"/>
        <end position="65"/>
    </location>
</feature>
<reference evidence="2" key="1">
    <citation type="submission" date="2020-03" db="EMBL/GenBank/DDBJ databases">
        <title>Hybrid Assembly of Korean Phytophthora infestans isolates.</title>
        <authorList>
            <person name="Prokchorchik M."/>
            <person name="Lee Y."/>
            <person name="Seo J."/>
            <person name="Cho J.-H."/>
            <person name="Park Y.-E."/>
            <person name="Jang D.-C."/>
            <person name="Im J.-S."/>
            <person name="Choi J.-G."/>
            <person name="Park H.-J."/>
            <person name="Lee G.-B."/>
            <person name="Lee Y.-G."/>
            <person name="Hong S.-Y."/>
            <person name="Cho K."/>
            <person name="Sohn K.H."/>
        </authorList>
    </citation>
    <scope>NUCLEOTIDE SEQUENCE</scope>
    <source>
        <strain evidence="2">KR_2_A2</strain>
    </source>
</reference>
<accession>A0A8S9UMH8</accession>
<dbReference type="AlphaFoldDB" id="A0A8S9UMH8"/>
<dbReference type="EMBL" id="JAACNO010001267">
    <property type="protein sequence ID" value="KAF4141743.1"/>
    <property type="molecule type" value="Genomic_DNA"/>
</dbReference>
<feature type="compositionally biased region" description="Basic and acidic residues" evidence="1">
    <location>
        <begin position="153"/>
        <end position="163"/>
    </location>
</feature>
<feature type="region of interest" description="Disordered" evidence="1">
    <location>
        <begin position="103"/>
        <end position="181"/>
    </location>
</feature>
<organism evidence="2 3">
    <name type="scientific">Phytophthora infestans</name>
    <name type="common">Potato late blight agent</name>
    <name type="synonym">Botrytis infestans</name>
    <dbReference type="NCBI Taxonomy" id="4787"/>
    <lineage>
        <taxon>Eukaryota</taxon>
        <taxon>Sar</taxon>
        <taxon>Stramenopiles</taxon>
        <taxon>Oomycota</taxon>
        <taxon>Peronosporomycetes</taxon>
        <taxon>Peronosporales</taxon>
        <taxon>Peronosporaceae</taxon>
        <taxon>Phytophthora</taxon>
    </lineage>
</organism>
<proteinExistence type="predicted"/>
<name>A0A8S9UMH8_PHYIN</name>
<comment type="caution">
    <text evidence="2">The sequence shown here is derived from an EMBL/GenBank/DDBJ whole genome shotgun (WGS) entry which is preliminary data.</text>
</comment>
<dbReference type="Proteomes" id="UP000704712">
    <property type="component" value="Unassembled WGS sequence"/>
</dbReference>
<protein>
    <submittedName>
        <fullName evidence="2">Uncharacterized protein</fullName>
    </submittedName>
</protein>
<feature type="region of interest" description="Disordered" evidence="1">
    <location>
        <begin position="222"/>
        <end position="244"/>
    </location>
</feature>
<feature type="compositionally biased region" description="Low complexity" evidence="1">
    <location>
        <begin position="7"/>
        <end position="17"/>
    </location>
</feature>
<evidence type="ECO:0000313" key="2">
    <source>
        <dbReference type="EMBL" id="KAF4141743.1"/>
    </source>
</evidence>
<sequence>MAREKTTAPATAATLRLAGGGGIPEKDRRGDKGDRGDGTRNDVGKLGTGDEGHDGGREVQERTWERSTPTTWRRAVPAMKWRRAARTCSCLCVLRRWQLRRKTMKGGGAARDASDDLGKGGPGDVGNGSPEVGQSKHGGGGSGCAGNVNTKGGRREKFKRESEEAVGGRVKKRKQLRPYSPYEPGQSLLLMLRLKKKMVEETSEEEKEKKIDFFSDDEDLPHHFLFEDEKPPRERASKTKGERDGLAAAHASVYNHLPLVTRKSYASLYMLTMTTAF</sequence>
<evidence type="ECO:0000313" key="3">
    <source>
        <dbReference type="Proteomes" id="UP000704712"/>
    </source>
</evidence>
<feature type="region of interest" description="Disordered" evidence="1">
    <location>
        <begin position="1"/>
        <end position="70"/>
    </location>
</feature>